<evidence type="ECO:0000259" key="1">
    <source>
        <dbReference type="Pfam" id="PF00149"/>
    </source>
</evidence>
<dbReference type="PANTHER" id="PTHR43143:SF1">
    <property type="entry name" value="SERINE_THREONINE-PROTEIN PHOSPHATASE CPPED1"/>
    <property type="match status" value="1"/>
</dbReference>
<dbReference type="GO" id="GO:0016787">
    <property type="term" value="F:hydrolase activity"/>
    <property type="evidence" value="ECO:0007669"/>
    <property type="project" value="UniProtKB-KW"/>
</dbReference>
<organism evidence="2 3">
    <name type="scientific">Paenibacillus thermoaerophilus</name>
    <dbReference type="NCBI Taxonomy" id="1215385"/>
    <lineage>
        <taxon>Bacteria</taxon>
        <taxon>Bacillati</taxon>
        <taxon>Bacillota</taxon>
        <taxon>Bacilli</taxon>
        <taxon>Bacillales</taxon>
        <taxon>Paenibacillaceae</taxon>
        <taxon>Paenibacillus</taxon>
    </lineage>
</organism>
<keyword evidence="3" id="KW-1185">Reference proteome</keyword>
<reference evidence="3" key="1">
    <citation type="journal article" date="2019" name="Int. J. Syst. Evol. Microbiol.">
        <title>The Global Catalogue of Microorganisms (GCM) 10K type strain sequencing project: providing services to taxonomists for standard genome sequencing and annotation.</title>
        <authorList>
            <consortium name="The Broad Institute Genomics Platform"/>
            <consortium name="The Broad Institute Genome Sequencing Center for Infectious Disease"/>
            <person name="Wu L."/>
            <person name="Ma J."/>
        </authorList>
    </citation>
    <scope>NUCLEOTIDE SEQUENCE [LARGE SCALE GENOMIC DNA]</scope>
    <source>
        <strain evidence="3">JCM 18657</strain>
    </source>
</reference>
<gene>
    <name evidence="2" type="ORF">ACFQWB_08670</name>
</gene>
<name>A0ABW2V3L0_9BACL</name>
<sequence length="352" mass="40346">MDRRSFLKRLLGLLVIGAAGAGGWAWWRGRESGAPTSVALPSSQPVPASFPSSTPQAAEATEPIFSFFIFSDTHINPDLPKYTEHLHQAIKDTLDFKEGKVEAIVITGDVTDYGRDRDYKEFLSIIGNYKLPPLMANMGNHDYYSIHFTADGKWSSETAPNGKKDADSRERFMKVFNYEKPYNDFWINGCHIIMLSQEAYIQERPEVGEGAWYSDEQLEWLKEKLKKHADGSPAFVMIHQPLPAIGQDGGSHRLIRAKAFREILKPYKNVFVFSGHTHRDFRFVEDHYVKETFHWFHNSSVARVNNRQYQEVAAKSSQGMYVEVFADRVRVRGREFSDRSWIKGADWTVKLV</sequence>
<dbReference type="Gene3D" id="3.60.21.10">
    <property type="match status" value="1"/>
</dbReference>
<keyword evidence="2" id="KW-0378">Hydrolase</keyword>
<dbReference type="SUPFAM" id="SSF56300">
    <property type="entry name" value="Metallo-dependent phosphatases"/>
    <property type="match status" value="1"/>
</dbReference>
<dbReference type="InterPro" id="IPR029052">
    <property type="entry name" value="Metallo-depent_PP-like"/>
</dbReference>
<feature type="domain" description="Calcineurin-like phosphoesterase" evidence="1">
    <location>
        <begin position="67"/>
        <end position="279"/>
    </location>
</feature>
<dbReference type="EMBL" id="JBHTGQ010000018">
    <property type="protein sequence ID" value="MFC7750015.1"/>
    <property type="molecule type" value="Genomic_DNA"/>
</dbReference>
<dbReference type="InterPro" id="IPR051918">
    <property type="entry name" value="STPP_CPPED1"/>
</dbReference>
<dbReference type="PANTHER" id="PTHR43143">
    <property type="entry name" value="METALLOPHOSPHOESTERASE, CALCINEURIN SUPERFAMILY"/>
    <property type="match status" value="1"/>
</dbReference>
<accession>A0ABW2V3L0</accession>
<dbReference type="RefSeq" id="WP_138788291.1">
    <property type="nucleotide sequence ID" value="NZ_JBHTGQ010000018.1"/>
</dbReference>
<dbReference type="Proteomes" id="UP001596528">
    <property type="component" value="Unassembled WGS sequence"/>
</dbReference>
<proteinExistence type="predicted"/>
<protein>
    <submittedName>
        <fullName evidence="2">Metallophosphoesterase family protein</fullName>
        <ecNumber evidence="2">3.1.-.-</ecNumber>
    </submittedName>
</protein>
<comment type="caution">
    <text evidence="2">The sequence shown here is derived from an EMBL/GenBank/DDBJ whole genome shotgun (WGS) entry which is preliminary data.</text>
</comment>
<evidence type="ECO:0000313" key="2">
    <source>
        <dbReference type="EMBL" id="MFC7750015.1"/>
    </source>
</evidence>
<evidence type="ECO:0000313" key="3">
    <source>
        <dbReference type="Proteomes" id="UP001596528"/>
    </source>
</evidence>
<dbReference type="InterPro" id="IPR004843">
    <property type="entry name" value="Calcineurin-like_PHP"/>
</dbReference>
<dbReference type="Pfam" id="PF00149">
    <property type="entry name" value="Metallophos"/>
    <property type="match status" value="1"/>
</dbReference>
<dbReference type="EC" id="3.1.-.-" evidence="2"/>